<evidence type="ECO:0000259" key="6">
    <source>
        <dbReference type="PROSITE" id="PS50240"/>
    </source>
</evidence>
<dbReference type="AlphaFoldDB" id="A0A455ACB6"/>
<dbReference type="GO" id="GO:0004252">
    <property type="term" value="F:serine-type endopeptidase activity"/>
    <property type="evidence" value="ECO:0007669"/>
    <property type="project" value="InterPro"/>
</dbReference>
<reference evidence="8" key="1">
    <citation type="submission" date="2025-08" db="UniProtKB">
        <authorList>
            <consortium name="RefSeq"/>
        </authorList>
    </citation>
    <scope>IDENTIFICATION</scope>
    <source>
        <tissue evidence="8">Muscle</tissue>
    </source>
</reference>
<organism evidence="7 8">
    <name type="scientific">Physeter macrocephalus</name>
    <name type="common">Sperm whale</name>
    <name type="synonym">Physeter catodon</name>
    <dbReference type="NCBI Taxonomy" id="9755"/>
    <lineage>
        <taxon>Eukaryota</taxon>
        <taxon>Metazoa</taxon>
        <taxon>Chordata</taxon>
        <taxon>Craniata</taxon>
        <taxon>Vertebrata</taxon>
        <taxon>Euteleostomi</taxon>
        <taxon>Mammalia</taxon>
        <taxon>Eutheria</taxon>
        <taxon>Laurasiatheria</taxon>
        <taxon>Artiodactyla</taxon>
        <taxon>Whippomorpha</taxon>
        <taxon>Cetacea</taxon>
        <taxon>Odontoceti</taxon>
        <taxon>Physeteridae</taxon>
        <taxon>Physeter</taxon>
    </lineage>
</organism>
<dbReference type="GeneID" id="102974252"/>
<evidence type="ECO:0000256" key="5">
    <source>
        <dbReference type="ARBA" id="ARBA00022825"/>
    </source>
</evidence>
<keyword evidence="2" id="KW-0964">Secreted</keyword>
<comment type="subcellular location">
    <subcellularLocation>
        <location evidence="1">Secreted</location>
    </subcellularLocation>
</comment>
<evidence type="ECO:0000256" key="1">
    <source>
        <dbReference type="ARBA" id="ARBA00004613"/>
    </source>
</evidence>
<dbReference type="Gene3D" id="2.40.10.10">
    <property type="entry name" value="Trypsin-like serine proteases"/>
    <property type="match status" value="2"/>
</dbReference>
<dbReference type="InterPro" id="IPR001254">
    <property type="entry name" value="Trypsin_dom"/>
</dbReference>
<keyword evidence="3" id="KW-0645">Protease</keyword>
<evidence type="ECO:0000256" key="3">
    <source>
        <dbReference type="ARBA" id="ARBA00022670"/>
    </source>
</evidence>
<proteinExistence type="predicted"/>
<evidence type="ECO:0000256" key="2">
    <source>
        <dbReference type="ARBA" id="ARBA00022525"/>
    </source>
</evidence>
<dbReference type="SUPFAM" id="SSF50494">
    <property type="entry name" value="Trypsin-like serine proteases"/>
    <property type="match status" value="1"/>
</dbReference>
<dbReference type="PANTHER" id="PTHR24264">
    <property type="entry name" value="TRYPSIN-RELATED"/>
    <property type="match status" value="1"/>
</dbReference>
<evidence type="ECO:0000256" key="4">
    <source>
        <dbReference type="ARBA" id="ARBA00022801"/>
    </source>
</evidence>
<dbReference type="KEGG" id="pcad:102974252"/>
<dbReference type="GO" id="GO:0006508">
    <property type="term" value="P:proteolysis"/>
    <property type="evidence" value="ECO:0007669"/>
    <property type="project" value="UniProtKB-KW"/>
</dbReference>
<dbReference type="PROSITE" id="PS50240">
    <property type="entry name" value="TRYPSIN_DOM"/>
    <property type="match status" value="1"/>
</dbReference>
<name>A0A455ACB6_PHYMC</name>
<accession>A0A455ACB6</accession>
<dbReference type="PANTHER" id="PTHR24264:SF65">
    <property type="entry name" value="SRCR DOMAIN-CONTAINING PROTEIN"/>
    <property type="match status" value="1"/>
</dbReference>
<dbReference type="InterPro" id="IPR050127">
    <property type="entry name" value="Serine_Proteases_S1"/>
</dbReference>
<protein>
    <submittedName>
        <fullName evidence="8">Chymotrypsin-like protease CTRL-1 isoform X1</fullName>
    </submittedName>
</protein>
<dbReference type="SMART" id="SM00020">
    <property type="entry name" value="Tryp_SPc"/>
    <property type="match status" value="1"/>
</dbReference>
<sequence length="307" mass="33202">MVRLQRSCHQTGAELQPEDCQWGERSAGLVALAGVLVGQQQLPLLRWFPHQPVLGGHCCPLQCCAITHPFWNPTTMNNDLMLLKLASPAQYTTRISPVCLASSNEVLPEGLTCHHWLRPPQRCGQCDSRTPAAGGSAPGRRESVPAILGLTHHQLYDLCRGVGASSCQVSTGTLSCPLHCPVALPPPTLTSPLSFHQGDSGGPPVCQKGDTRVLTGIVSWGTHDCNVHAPATYTWVSKFGTWMNHSLQPSPPQALSLSQSDKDPRLCPLVYACLSSWFREKERRLLGPPLPKRTLSSGMARVESGSS</sequence>
<dbReference type="Proteomes" id="UP000248484">
    <property type="component" value="Chromosome 17"/>
</dbReference>
<dbReference type="RefSeq" id="XP_028333860.1">
    <property type="nucleotide sequence ID" value="XM_028478059.2"/>
</dbReference>
<keyword evidence="7" id="KW-1185">Reference proteome</keyword>
<evidence type="ECO:0000313" key="8">
    <source>
        <dbReference type="RefSeq" id="XP_028333860.1"/>
    </source>
</evidence>
<dbReference type="GO" id="GO:0005615">
    <property type="term" value="C:extracellular space"/>
    <property type="evidence" value="ECO:0007669"/>
    <property type="project" value="TreeGrafter"/>
</dbReference>
<dbReference type="InterPro" id="IPR009003">
    <property type="entry name" value="Peptidase_S1_PA"/>
</dbReference>
<evidence type="ECO:0000313" key="7">
    <source>
        <dbReference type="Proteomes" id="UP000248484"/>
    </source>
</evidence>
<dbReference type="CTD" id="1506"/>
<keyword evidence="5" id="KW-0720">Serine protease</keyword>
<dbReference type="Pfam" id="PF00089">
    <property type="entry name" value="Trypsin"/>
    <property type="match status" value="2"/>
</dbReference>
<gene>
    <name evidence="8" type="primary">CTRL</name>
</gene>
<dbReference type="InterPro" id="IPR043504">
    <property type="entry name" value="Peptidase_S1_PA_chymotrypsin"/>
</dbReference>
<feature type="domain" description="Peptidase S1" evidence="6">
    <location>
        <begin position="66"/>
        <end position="248"/>
    </location>
</feature>
<dbReference type="OrthoDB" id="5918597at2759"/>
<dbReference type="InParanoid" id="A0A455ACB6"/>
<keyword evidence="4" id="KW-0378">Hydrolase</keyword>